<dbReference type="InterPro" id="IPR003736">
    <property type="entry name" value="PAAI_dom"/>
</dbReference>
<dbReference type="Pfam" id="PF03061">
    <property type="entry name" value="4HBT"/>
    <property type="match status" value="1"/>
</dbReference>
<evidence type="ECO:0000313" key="5">
    <source>
        <dbReference type="Proteomes" id="UP000466307"/>
    </source>
</evidence>
<comment type="caution">
    <text evidence="4">The sequence shown here is derived from an EMBL/GenBank/DDBJ whole genome shotgun (WGS) entry which is preliminary data.</text>
</comment>
<comment type="similarity">
    <text evidence="1">Belongs to the thioesterase PaaI family.</text>
</comment>
<evidence type="ECO:0000256" key="1">
    <source>
        <dbReference type="ARBA" id="ARBA00008324"/>
    </source>
</evidence>
<dbReference type="PANTHER" id="PTHR43240:SF5">
    <property type="entry name" value="1,4-DIHYDROXY-2-NAPHTHOYL-COA THIOESTERASE 1"/>
    <property type="match status" value="1"/>
</dbReference>
<dbReference type="Gene3D" id="3.10.129.10">
    <property type="entry name" value="Hotdog Thioesterase"/>
    <property type="match status" value="1"/>
</dbReference>
<dbReference type="PANTHER" id="PTHR43240">
    <property type="entry name" value="1,4-DIHYDROXY-2-NAPHTHOYL-COA THIOESTERASE 1"/>
    <property type="match status" value="1"/>
</dbReference>
<dbReference type="CDD" id="cd03443">
    <property type="entry name" value="PaaI_thioesterase"/>
    <property type="match status" value="1"/>
</dbReference>
<keyword evidence="2" id="KW-0378">Hydrolase</keyword>
<evidence type="ECO:0000256" key="2">
    <source>
        <dbReference type="ARBA" id="ARBA00022801"/>
    </source>
</evidence>
<dbReference type="GO" id="GO:0005829">
    <property type="term" value="C:cytosol"/>
    <property type="evidence" value="ECO:0007669"/>
    <property type="project" value="TreeGrafter"/>
</dbReference>
<organism evidence="4 5">
    <name type="scientific">Gordonia desulfuricans</name>
    <dbReference type="NCBI Taxonomy" id="89051"/>
    <lineage>
        <taxon>Bacteria</taxon>
        <taxon>Bacillati</taxon>
        <taxon>Actinomycetota</taxon>
        <taxon>Actinomycetes</taxon>
        <taxon>Mycobacteriales</taxon>
        <taxon>Gordoniaceae</taxon>
        <taxon>Gordonia</taxon>
    </lineage>
</organism>
<evidence type="ECO:0000313" key="4">
    <source>
        <dbReference type="EMBL" id="NDK91214.1"/>
    </source>
</evidence>
<sequence length="142" mass="14672">MSSETDTTAPDLENASDFVRAAGLRIAEAGPERVVGWIDLGPAHHTPWGVVHGGVFLSAVESAASIGASAAVADRGLIAVGVHNGTDFVRGAYDGRADVVATPLQQGSGQQLWQVLITRASDGKTLAHGKLRLQNVAPRARG</sequence>
<proteinExistence type="inferred from homology"/>
<feature type="domain" description="Thioesterase" evidence="3">
    <location>
        <begin position="49"/>
        <end position="124"/>
    </location>
</feature>
<keyword evidence="5" id="KW-1185">Reference proteome</keyword>
<dbReference type="NCBIfam" id="TIGR00369">
    <property type="entry name" value="unchar_dom_1"/>
    <property type="match status" value="1"/>
</dbReference>
<protein>
    <submittedName>
        <fullName evidence="4">PaaI family thioesterase</fullName>
    </submittedName>
</protein>
<dbReference type="InterPro" id="IPR006683">
    <property type="entry name" value="Thioestr_dom"/>
</dbReference>
<dbReference type="AlphaFoldDB" id="A0A7K3LSE8"/>
<dbReference type="Proteomes" id="UP000466307">
    <property type="component" value="Unassembled WGS sequence"/>
</dbReference>
<evidence type="ECO:0000259" key="3">
    <source>
        <dbReference type="Pfam" id="PF03061"/>
    </source>
</evidence>
<dbReference type="InterPro" id="IPR029069">
    <property type="entry name" value="HotDog_dom_sf"/>
</dbReference>
<dbReference type="SUPFAM" id="SSF54637">
    <property type="entry name" value="Thioesterase/thiol ester dehydrase-isomerase"/>
    <property type="match status" value="1"/>
</dbReference>
<reference evidence="4 5" key="1">
    <citation type="submission" date="2020-01" db="EMBL/GenBank/DDBJ databases">
        <title>Investigation of new actinobacteria for the biodesulphurisation of diesel fuel.</title>
        <authorList>
            <person name="Athi Narayanan S.M."/>
        </authorList>
    </citation>
    <scope>NUCLEOTIDE SEQUENCE [LARGE SCALE GENOMIC DNA]</scope>
    <source>
        <strain evidence="4 5">213E</strain>
    </source>
</reference>
<dbReference type="GO" id="GO:0061522">
    <property type="term" value="F:1,4-dihydroxy-2-naphthoyl-CoA thioesterase activity"/>
    <property type="evidence" value="ECO:0007669"/>
    <property type="project" value="TreeGrafter"/>
</dbReference>
<name>A0A7K3LSE8_9ACTN</name>
<dbReference type="RefSeq" id="WP_059038466.1">
    <property type="nucleotide sequence ID" value="NZ_JAADZU010000060.1"/>
</dbReference>
<dbReference type="EMBL" id="JAADZU010000060">
    <property type="protein sequence ID" value="NDK91214.1"/>
    <property type="molecule type" value="Genomic_DNA"/>
</dbReference>
<accession>A0A7K3LSE8</accession>
<gene>
    <name evidence="4" type="ORF">GYA93_16735</name>
</gene>